<gene>
    <name evidence="3" type="ORF">FHX68_2444</name>
</gene>
<keyword evidence="2" id="KW-0812">Transmembrane</keyword>
<dbReference type="OrthoDB" id="3261033at2"/>
<dbReference type="Proteomes" id="UP000319804">
    <property type="component" value="Unassembled WGS sequence"/>
</dbReference>
<reference evidence="3 4" key="1">
    <citation type="submission" date="2019-06" db="EMBL/GenBank/DDBJ databases">
        <title>Sequencing the genomes of 1000 actinobacteria strains.</title>
        <authorList>
            <person name="Klenk H.-P."/>
        </authorList>
    </citation>
    <scope>NUCLEOTIDE SEQUENCE [LARGE SCALE GENOMIC DNA]</scope>
    <source>
        <strain evidence="3 4">DSM 20427</strain>
    </source>
</reference>
<organism evidence="3 4">
    <name type="scientific">Microbacterium lacticum</name>
    <dbReference type="NCBI Taxonomy" id="33885"/>
    <lineage>
        <taxon>Bacteria</taxon>
        <taxon>Bacillati</taxon>
        <taxon>Actinomycetota</taxon>
        <taxon>Actinomycetes</taxon>
        <taxon>Micrococcales</taxon>
        <taxon>Microbacteriaceae</taxon>
        <taxon>Microbacterium</taxon>
    </lineage>
</organism>
<proteinExistence type="predicted"/>
<feature type="transmembrane region" description="Helical" evidence="2">
    <location>
        <begin position="77"/>
        <end position="107"/>
    </location>
</feature>
<dbReference type="InterPro" id="IPR025557">
    <property type="entry name" value="DUF4282"/>
</dbReference>
<keyword evidence="2" id="KW-0472">Membrane</keyword>
<feature type="transmembrane region" description="Helical" evidence="2">
    <location>
        <begin position="113"/>
        <end position="138"/>
    </location>
</feature>
<keyword evidence="4" id="KW-1185">Reference proteome</keyword>
<evidence type="ECO:0000313" key="3">
    <source>
        <dbReference type="EMBL" id="TQM95106.1"/>
    </source>
</evidence>
<name>A0A4Y3ULE7_9MICO</name>
<dbReference type="Pfam" id="PF14110">
    <property type="entry name" value="DUF4282"/>
    <property type="match status" value="1"/>
</dbReference>
<evidence type="ECO:0000313" key="4">
    <source>
        <dbReference type="Proteomes" id="UP000319804"/>
    </source>
</evidence>
<accession>A0A4Y3ULE7</accession>
<feature type="compositionally biased region" description="Low complexity" evidence="1">
    <location>
        <begin position="19"/>
        <end position="33"/>
    </location>
</feature>
<sequence length="166" mass="17371">MTDQPNQTPPPLPDRPASAAAQEAAAAQPETTPGIAGVDDTGVPRLMGELDDIGRGFMSALFDITFTRFITRRLASVFFLVGLVAIGIAFVFVFVGGLISGIGSLGWNLGGGIALILSTIIVVPVLAFFAVVVLRFVIESGVALIAIAENTERTAQNTQHAPAPRR</sequence>
<dbReference type="EMBL" id="VFPS01000004">
    <property type="protein sequence ID" value="TQM95106.1"/>
    <property type="molecule type" value="Genomic_DNA"/>
</dbReference>
<protein>
    <submittedName>
        <fullName evidence="3">Uncharacterized protein DUF4282</fullName>
    </submittedName>
</protein>
<evidence type="ECO:0000256" key="2">
    <source>
        <dbReference type="SAM" id="Phobius"/>
    </source>
</evidence>
<keyword evidence="2" id="KW-1133">Transmembrane helix</keyword>
<dbReference type="RefSeq" id="WP_141380735.1">
    <property type="nucleotide sequence ID" value="NZ_BJNA01000031.1"/>
</dbReference>
<feature type="region of interest" description="Disordered" evidence="1">
    <location>
        <begin position="1"/>
        <end position="40"/>
    </location>
</feature>
<dbReference type="AlphaFoldDB" id="A0A4Y3ULE7"/>
<comment type="caution">
    <text evidence="3">The sequence shown here is derived from an EMBL/GenBank/DDBJ whole genome shotgun (WGS) entry which is preliminary data.</text>
</comment>
<evidence type="ECO:0000256" key="1">
    <source>
        <dbReference type="SAM" id="MobiDB-lite"/>
    </source>
</evidence>